<name>A0A834FAG2_ORYME</name>
<dbReference type="AlphaFoldDB" id="A0A834FAG2"/>
<proteinExistence type="predicted"/>
<evidence type="ECO:0000313" key="1">
    <source>
        <dbReference type="EMBL" id="KAF6726989.1"/>
    </source>
</evidence>
<comment type="caution">
    <text evidence="1">The sequence shown here is derived from an EMBL/GenBank/DDBJ whole genome shotgun (WGS) entry which is preliminary data.</text>
</comment>
<gene>
    <name evidence="1" type="ORF">FQA47_011890</name>
</gene>
<organism evidence="1 2">
    <name type="scientific">Oryzias melastigma</name>
    <name type="common">Marine medaka</name>
    <dbReference type="NCBI Taxonomy" id="30732"/>
    <lineage>
        <taxon>Eukaryota</taxon>
        <taxon>Metazoa</taxon>
        <taxon>Chordata</taxon>
        <taxon>Craniata</taxon>
        <taxon>Vertebrata</taxon>
        <taxon>Euteleostomi</taxon>
        <taxon>Actinopterygii</taxon>
        <taxon>Neopterygii</taxon>
        <taxon>Teleostei</taxon>
        <taxon>Neoteleostei</taxon>
        <taxon>Acanthomorphata</taxon>
        <taxon>Ovalentaria</taxon>
        <taxon>Atherinomorphae</taxon>
        <taxon>Beloniformes</taxon>
        <taxon>Adrianichthyidae</taxon>
        <taxon>Oryziinae</taxon>
        <taxon>Oryzias</taxon>
    </lineage>
</organism>
<reference evidence="1" key="1">
    <citation type="journal article" name="BMC Genomics">
        <title>Long-read sequencing and de novo genome assembly of marine medaka (Oryzias melastigma).</title>
        <authorList>
            <person name="Liang P."/>
            <person name="Saqib H.S.A."/>
            <person name="Ni X."/>
            <person name="Shen Y."/>
        </authorList>
    </citation>
    <scope>NUCLEOTIDE SEQUENCE</scope>
    <source>
        <strain evidence="1">Bigg-433</strain>
    </source>
</reference>
<sequence>MNTVEVEALQSQQHIIRNELKCCLETCLKKKKKQYKCAPGGLVSAFTENAVDNIQYANREVGVLTRRAPKTALSQKHKEEFMMRRNKAGRNHCKHLTRKLNVCFCQGDGGLTHVCQRRSPAPLLSSQ</sequence>
<dbReference type="Proteomes" id="UP000646548">
    <property type="component" value="Unassembled WGS sequence"/>
</dbReference>
<accession>A0A834FAG2</accession>
<dbReference type="EMBL" id="WKFB01000315">
    <property type="protein sequence ID" value="KAF6726989.1"/>
    <property type="molecule type" value="Genomic_DNA"/>
</dbReference>
<protein>
    <submittedName>
        <fullName evidence="1">Uncharacterized protein</fullName>
    </submittedName>
</protein>
<evidence type="ECO:0000313" key="2">
    <source>
        <dbReference type="Proteomes" id="UP000646548"/>
    </source>
</evidence>